<dbReference type="GO" id="GO:0005975">
    <property type="term" value="P:carbohydrate metabolic process"/>
    <property type="evidence" value="ECO:0007669"/>
    <property type="project" value="InterPro"/>
</dbReference>
<name>A0A2K3NA66_TRIPR</name>
<gene>
    <name evidence="4" type="ORF">L195_g023205</name>
</gene>
<protein>
    <submittedName>
        <fullName evidence="4">Alpha-glucosidase 2-like protein</fullName>
    </submittedName>
</protein>
<dbReference type="Pfam" id="PF01055">
    <property type="entry name" value="Glyco_hydro_31_2nd"/>
    <property type="match status" value="1"/>
</dbReference>
<keyword evidence="1" id="KW-0326">Glycosidase</keyword>
<feature type="domain" description="Glycoside hydrolase family 31 N-terminal" evidence="3">
    <location>
        <begin position="202"/>
        <end position="272"/>
    </location>
</feature>
<dbReference type="GO" id="GO:0004553">
    <property type="term" value="F:hydrolase activity, hydrolyzing O-glycosyl compounds"/>
    <property type="evidence" value="ECO:0007669"/>
    <property type="project" value="InterPro"/>
</dbReference>
<dbReference type="InterPro" id="IPR011013">
    <property type="entry name" value="Gal_mutarotase_sf_dom"/>
</dbReference>
<dbReference type="Gene3D" id="3.20.20.80">
    <property type="entry name" value="Glycosidases"/>
    <property type="match status" value="1"/>
</dbReference>
<dbReference type="Gene3D" id="2.60.40.1760">
    <property type="entry name" value="glycosyl hydrolase (family 31)"/>
    <property type="match status" value="1"/>
</dbReference>
<dbReference type="Pfam" id="PF13802">
    <property type="entry name" value="Gal_mutarotas_2"/>
    <property type="match status" value="1"/>
</dbReference>
<dbReference type="GO" id="GO:0030246">
    <property type="term" value="F:carbohydrate binding"/>
    <property type="evidence" value="ECO:0007669"/>
    <property type="project" value="InterPro"/>
</dbReference>
<reference evidence="4 5" key="1">
    <citation type="journal article" date="2014" name="Am. J. Bot.">
        <title>Genome assembly and annotation for red clover (Trifolium pratense; Fabaceae).</title>
        <authorList>
            <person name="Istvanek J."/>
            <person name="Jaros M."/>
            <person name="Krenek A."/>
            <person name="Repkova J."/>
        </authorList>
    </citation>
    <scope>NUCLEOTIDE SEQUENCE [LARGE SCALE GENOMIC DNA]</scope>
    <source>
        <strain evidence="5">cv. Tatra</strain>
        <tissue evidence="4">Young leaves</tissue>
    </source>
</reference>
<dbReference type="PANTHER" id="PTHR22762">
    <property type="entry name" value="ALPHA-GLUCOSIDASE"/>
    <property type="match status" value="1"/>
</dbReference>
<comment type="caution">
    <text evidence="4">The sequence shown here is derived from an EMBL/GenBank/DDBJ whole genome shotgun (WGS) entry which is preliminary data.</text>
</comment>
<proteinExistence type="inferred from homology"/>
<dbReference type="ExpressionAtlas" id="A0A2K3NA66">
    <property type="expression patterns" value="baseline"/>
</dbReference>
<evidence type="ECO:0000256" key="1">
    <source>
        <dbReference type="RuleBase" id="RU361185"/>
    </source>
</evidence>
<sequence>MEEALSWSSYRITKPTAIPFSPPLLSSFRHHRLLRNSSIITLRRKKFKFITKMANYEGQVASGSSDVRKGNMIFEAILDNGVFRFDCSVDDREAAYPSISFVNSKDRETPITSTHKDPLYNPTFECLLEQQVVQLELLDLGGTTTYVAEIWGVYEGLNFLDDVLVNKDCDERLDFLDFQAAPPQVSQMLADDFRGVTLPQLLPIGTSLYGTGEVSGQLERTGKRVFTWNTDAWGYGPGTSSLYQSHPWVLAVLPNGEALGILADTTRRCEIDLRKESTIRFIAPSSYPVITFGPFASPTEVLISLSKAIGTVFMPPKWSLGYQQCRWSYLSDQRVLEVLHATPSLSQ</sequence>
<evidence type="ECO:0000259" key="3">
    <source>
        <dbReference type="Pfam" id="PF13802"/>
    </source>
</evidence>
<evidence type="ECO:0000259" key="2">
    <source>
        <dbReference type="Pfam" id="PF01055"/>
    </source>
</evidence>
<dbReference type="EMBL" id="ASHM01018328">
    <property type="protein sequence ID" value="PNX99933.1"/>
    <property type="molecule type" value="Genomic_DNA"/>
</dbReference>
<accession>A0A2K3NA66</accession>
<evidence type="ECO:0000313" key="4">
    <source>
        <dbReference type="EMBL" id="PNX99933.1"/>
    </source>
</evidence>
<reference evidence="4 5" key="2">
    <citation type="journal article" date="2017" name="Front. Plant Sci.">
        <title>Gene Classification and Mining of Molecular Markers Useful in Red Clover (Trifolium pratense) Breeding.</title>
        <authorList>
            <person name="Istvanek J."/>
            <person name="Dluhosova J."/>
            <person name="Dluhos P."/>
            <person name="Patkova L."/>
            <person name="Nedelnik J."/>
            <person name="Repkova J."/>
        </authorList>
    </citation>
    <scope>NUCLEOTIDE SEQUENCE [LARGE SCALE GENOMIC DNA]</scope>
    <source>
        <strain evidence="5">cv. Tatra</strain>
        <tissue evidence="4">Young leaves</tissue>
    </source>
</reference>
<dbReference type="PANTHER" id="PTHR22762:SF120">
    <property type="entry name" value="HETEROGLYCAN GLUCOSIDASE 1"/>
    <property type="match status" value="1"/>
</dbReference>
<dbReference type="CDD" id="cd14752">
    <property type="entry name" value="GH31_N"/>
    <property type="match status" value="1"/>
</dbReference>
<dbReference type="InterPro" id="IPR000322">
    <property type="entry name" value="Glyco_hydro_31_TIM"/>
</dbReference>
<dbReference type="Proteomes" id="UP000236291">
    <property type="component" value="Unassembled WGS sequence"/>
</dbReference>
<feature type="domain" description="Glycoside hydrolase family 31 TIM barrel" evidence="2">
    <location>
        <begin position="313"/>
        <end position="340"/>
    </location>
</feature>
<dbReference type="STRING" id="57577.A0A2K3NA66"/>
<organism evidence="4 5">
    <name type="scientific">Trifolium pratense</name>
    <name type="common">Red clover</name>
    <dbReference type="NCBI Taxonomy" id="57577"/>
    <lineage>
        <taxon>Eukaryota</taxon>
        <taxon>Viridiplantae</taxon>
        <taxon>Streptophyta</taxon>
        <taxon>Embryophyta</taxon>
        <taxon>Tracheophyta</taxon>
        <taxon>Spermatophyta</taxon>
        <taxon>Magnoliopsida</taxon>
        <taxon>eudicotyledons</taxon>
        <taxon>Gunneridae</taxon>
        <taxon>Pentapetalae</taxon>
        <taxon>rosids</taxon>
        <taxon>fabids</taxon>
        <taxon>Fabales</taxon>
        <taxon>Fabaceae</taxon>
        <taxon>Papilionoideae</taxon>
        <taxon>50 kb inversion clade</taxon>
        <taxon>NPAAA clade</taxon>
        <taxon>Hologalegina</taxon>
        <taxon>IRL clade</taxon>
        <taxon>Trifolieae</taxon>
        <taxon>Trifolium</taxon>
    </lineage>
</organism>
<dbReference type="AlphaFoldDB" id="A0A2K3NA66"/>
<keyword evidence="1" id="KW-0378">Hydrolase</keyword>
<evidence type="ECO:0000313" key="5">
    <source>
        <dbReference type="Proteomes" id="UP000236291"/>
    </source>
</evidence>
<dbReference type="InterPro" id="IPR025887">
    <property type="entry name" value="Glyco_hydro_31_N_dom"/>
</dbReference>
<comment type="similarity">
    <text evidence="1">Belongs to the glycosyl hydrolase 31 family.</text>
</comment>
<dbReference type="SUPFAM" id="SSF74650">
    <property type="entry name" value="Galactose mutarotase-like"/>
    <property type="match status" value="1"/>
</dbReference>